<dbReference type="AlphaFoldDB" id="A0A9W7B9P1"/>
<dbReference type="EMBL" id="BRXY01000295">
    <property type="protein sequence ID" value="GMH84616.1"/>
    <property type="molecule type" value="Genomic_DNA"/>
</dbReference>
<keyword evidence="3 4" id="KW-0677">Repeat</keyword>
<dbReference type="PIRSF" id="PIRSF037309">
    <property type="entry name" value="PP2A_PR55"/>
    <property type="match status" value="1"/>
</dbReference>
<comment type="similarity">
    <text evidence="1 4">Belongs to the phosphatase 2A regulatory subunit B family.</text>
</comment>
<evidence type="ECO:0000256" key="2">
    <source>
        <dbReference type="ARBA" id="ARBA00022574"/>
    </source>
</evidence>
<dbReference type="Proteomes" id="UP001165085">
    <property type="component" value="Unassembled WGS sequence"/>
</dbReference>
<sequence>MSSHGLHLTQCFGEPVSEAEIADADTLSAVQFDATGDYLATGDKGGRIVIFSRLDNDDPGAGHQYMPYAEFQSHESEFDYLKSLEIEERINQIQWCNPTNNALFLLSTNDKTIKLWKIYNKTLRYWEDRNAEEEGDEDRYKASPLASLSATPATPLQFPKKIATEKTVVANPRRVFSNAHNYHVNSISTNCDGETFISADDLRINLWNSEISDQCYNIVDIKPDAMEDLTEVITSAHFHPSHCHVMLHSSSKGTIKIGDLRASALIDNNAKVLSCPPPLGESKSFFSEIITSISDARFSPDGRYVVSRDYMSLKLWDVNMDSTPVQTIQIQQHLTPRFVQLYENDCIFDKFECAVSGDGKYVASGTYGSTFKIYDVEGGGIEAKVTMGSDGLGDASYSVEGGEGGEGEVNFREKVLHLSWEKHRDTLAVCGSNRLYIYSGQRDGNGKLCNFDGFGRPETDEEETK</sequence>
<proteinExistence type="inferred from homology"/>
<dbReference type="PRINTS" id="PR00600">
    <property type="entry name" value="PP2APR55"/>
</dbReference>
<keyword evidence="6" id="KW-1185">Reference proteome</keyword>
<evidence type="ECO:0000256" key="1">
    <source>
        <dbReference type="ARBA" id="ARBA00008259"/>
    </source>
</evidence>
<name>A0A9W7B9P1_9STRA</name>
<dbReference type="SUPFAM" id="SSF50978">
    <property type="entry name" value="WD40 repeat-like"/>
    <property type="match status" value="1"/>
</dbReference>
<evidence type="ECO:0000256" key="4">
    <source>
        <dbReference type="RuleBase" id="RU331113"/>
    </source>
</evidence>
<dbReference type="InterPro" id="IPR036322">
    <property type="entry name" value="WD40_repeat_dom_sf"/>
</dbReference>
<protein>
    <recommendedName>
        <fullName evidence="4">Serine/threonine-protein phosphatase 2A 55 kDa regulatory subunit B</fullName>
    </recommendedName>
</protein>
<gene>
    <name evidence="5" type="ORF">TrST_g806</name>
</gene>
<reference evidence="6" key="1">
    <citation type="journal article" date="2023" name="Commun. Biol.">
        <title>Genome analysis of Parmales, the sister group of diatoms, reveals the evolutionary specialization of diatoms from phago-mixotrophs to photoautotrophs.</title>
        <authorList>
            <person name="Ban H."/>
            <person name="Sato S."/>
            <person name="Yoshikawa S."/>
            <person name="Yamada K."/>
            <person name="Nakamura Y."/>
            <person name="Ichinomiya M."/>
            <person name="Sato N."/>
            <person name="Blanc-Mathieu R."/>
            <person name="Endo H."/>
            <person name="Kuwata A."/>
            <person name="Ogata H."/>
        </authorList>
    </citation>
    <scope>NUCLEOTIDE SEQUENCE [LARGE SCALE GENOMIC DNA]</scope>
    <source>
        <strain evidence="6">NIES 3701</strain>
    </source>
</reference>
<dbReference type="InterPro" id="IPR001680">
    <property type="entry name" value="WD40_rpt"/>
</dbReference>
<organism evidence="5 6">
    <name type="scientific">Triparma strigata</name>
    <dbReference type="NCBI Taxonomy" id="1606541"/>
    <lineage>
        <taxon>Eukaryota</taxon>
        <taxon>Sar</taxon>
        <taxon>Stramenopiles</taxon>
        <taxon>Ochrophyta</taxon>
        <taxon>Bolidophyceae</taxon>
        <taxon>Parmales</taxon>
        <taxon>Triparmaceae</taxon>
        <taxon>Triparma</taxon>
    </lineage>
</organism>
<dbReference type="InterPro" id="IPR000009">
    <property type="entry name" value="PP2A_PR55"/>
</dbReference>
<dbReference type="InterPro" id="IPR015943">
    <property type="entry name" value="WD40/YVTN_repeat-like_dom_sf"/>
</dbReference>
<evidence type="ECO:0000313" key="5">
    <source>
        <dbReference type="EMBL" id="GMH84616.1"/>
    </source>
</evidence>
<accession>A0A9W7B9P1</accession>
<keyword evidence="2 4" id="KW-0853">WD repeat</keyword>
<dbReference type="GO" id="GO:0000159">
    <property type="term" value="C:protein phosphatase type 2A complex"/>
    <property type="evidence" value="ECO:0007669"/>
    <property type="project" value="UniProtKB-UniRule"/>
</dbReference>
<evidence type="ECO:0000313" key="6">
    <source>
        <dbReference type="Proteomes" id="UP001165085"/>
    </source>
</evidence>
<dbReference type="OrthoDB" id="6274823at2759"/>
<dbReference type="Pfam" id="PF00400">
    <property type="entry name" value="WD40"/>
    <property type="match status" value="2"/>
</dbReference>
<dbReference type="Gene3D" id="2.130.10.10">
    <property type="entry name" value="YVTN repeat-like/Quinoprotein amine dehydrogenase"/>
    <property type="match status" value="3"/>
</dbReference>
<dbReference type="SMART" id="SM00320">
    <property type="entry name" value="WD40"/>
    <property type="match status" value="6"/>
</dbReference>
<dbReference type="PANTHER" id="PTHR11871">
    <property type="entry name" value="PROTEIN PHOSPHATASE PP2A REGULATORY SUBUNIT B"/>
    <property type="match status" value="1"/>
</dbReference>
<comment type="caution">
    <text evidence="5">The sequence shown here is derived from an EMBL/GenBank/DDBJ whole genome shotgun (WGS) entry which is preliminary data.</text>
</comment>
<evidence type="ECO:0000256" key="3">
    <source>
        <dbReference type="ARBA" id="ARBA00022737"/>
    </source>
</evidence>
<dbReference type="GO" id="GO:0019888">
    <property type="term" value="F:protein phosphatase regulator activity"/>
    <property type="evidence" value="ECO:0007669"/>
    <property type="project" value="InterPro"/>
</dbReference>